<proteinExistence type="predicted"/>
<dbReference type="EMBL" id="FRAH01000033">
    <property type="protein sequence ID" value="SHK55582.1"/>
    <property type="molecule type" value="Genomic_DNA"/>
</dbReference>
<keyword evidence="1" id="KW-0812">Transmembrane</keyword>
<sequence length="58" mass="6514">MLMILWIAGIISGFAFPLFLISAVRSKDEENEVMTYTFLSCLTFGICMLSILVTLVYS</sequence>
<keyword evidence="1" id="KW-1133">Transmembrane helix</keyword>
<name>A0A1M6TEX7_9FIRM</name>
<evidence type="ECO:0000256" key="1">
    <source>
        <dbReference type="SAM" id="Phobius"/>
    </source>
</evidence>
<organism evidence="2 3">
    <name type="scientific">Anaerotignum lactatifermentans DSM 14214</name>
    <dbReference type="NCBI Taxonomy" id="1121323"/>
    <lineage>
        <taxon>Bacteria</taxon>
        <taxon>Bacillati</taxon>
        <taxon>Bacillota</taxon>
        <taxon>Clostridia</taxon>
        <taxon>Lachnospirales</taxon>
        <taxon>Anaerotignaceae</taxon>
        <taxon>Anaerotignum</taxon>
    </lineage>
</organism>
<accession>A0A1M6TEX7</accession>
<reference evidence="2 3" key="1">
    <citation type="submission" date="2016-11" db="EMBL/GenBank/DDBJ databases">
        <authorList>
            <person name="Jaros S."/>
            <person name="Januszkiewicz K."/>
            <person name="Wedrychowicz H."/>
        </authorList>
    </citation>
    <scope>NUCLEOTIDE SEQUENCE [LARGE SCALE GENOMIC DNA]</scope>
    <source>
        <strain evidence="2 3">DSM 14214</strain>
    </source>
</reference>
<dbReference type="Proteomes" id="UP000183975">
    <property type="component" value="Unassembled WGS sequence"/>
</dbReference>
<keyword evidence="1" id="KW-0472">Membrane</keyword>
<feature type="transmembrane region" description="Helical" evidence="1">
    <location>
        <begin position="36"/>
        <end position="57"/>
    </location>
</feature>
<evidence type="ECO:0000313" key="3">
    <source>
        <dbReference type="Proteomes" id="UP000183975"/>
    </source>
</evidence>
<keyword evidence="3" id="KW-1185">Reference proteome</keyword>
<dbReference type="AlphaFoldDB" id="A0A1M6TEX7"/>
<protein>
    <submittedName>
        <fullName evidence="2">Uncharacterized protein</fullName>
    </submittedName>
</protein>
<gene>
    <name evidence="2" type="ORF">SAMN02745138_01930</name>
</gene>
<feature type="transmembrane region" description="Helical" evidence="1">
    <location>
        <begin position="6"/>
        <end position="24"/>
    </location>
</feature>
<evidence type="ECO:0000313" key="2">
    <source>
        <dbReference type="EMBL" id="SHK55582.1"/>
    </source>
</evidence>